<evidence type="ECO:0000256" key="1">
    <source>
        <dbReference type="ARBA" id="ARBA00004141"/>
    </source>
</evidence>
<dbReference type="Proteomes" id="UP000597762">
    <property type="component" value="Unassembled WGS sequence"/>
</dbReference>
<feature type="transmembrane region" description="Helical" evidence="9">
    <location>
        <begin position="33"/>
        <end position="57"/>
    </location>
</feature>
<feature type="region of interest" description="Disordered" evidence="8">
    <location>
        <begin position="227"/>
        <end position="250"/>
    </location>
</feature>
<evidence type="ECO:0000256" key="3">
    <source>
        <dbReference type="ARBA" id="ARBA00022989"/>
    </source>
</evidence>
<evidence type="ECO:0000313" key="12">
    <source>
        <dbReference type="Proteomes" id="UP000597762"/>
    </source>
</evidence>
<feature type="compositionally biased region" description="Polar residues" evidence="8">
    <location>
        <begin position="230"/>
        <end position="245"/>
    </location>
</feature>
<feature type="transmembrane region" description="Helical" evidence="9">
    <location>
        <begin position="131"/>
        <end position="158"/>
    </location>
</feature>
<dbReference type="PRINTS" id="PR00237">
    <property type="entry name" value="GPCRRHODOPSN"/>
</dbReference>
<keyword evidence="5 9" id="KW-0472">Membrane</keyword>
<proteinExistence type="predicted"/>
<feature type="compositionally biased region" description="Gly residues" evidence="8">
    <location>
        <begin position="276"/>
        <end position="287"/>
    </location>
</feature>
<keyword evidence="3 9" id="KW-1133">Transmembrane helix</keyword>
<evidence type="ECO:0000313" key="11">
    <source>
        <dbReference type="EMBL" id="CAE1254378.1"/>
    </source>
</evidence>
<dbReference type="Gene3D" id="1.20.1070.10">
    <property type="entry name" value="Rhodopsin 7-helix transmembrane proteins"/>
    <property type="match status" value="1"/>
</dbReference>
<dbReference type="PANTHER" id="PTHR24243:SF233">
    <property type="entry name" value="THYROTROPIN-RELEASING HORMONE RECEPTOR"/>
    <property type="match status" value="1"/>
</dbReference>
<keyword evidence="7" id="KW-0807">Transducer</keyword>
<accession>A0A812BY06</accession>
<dbReference type="GO" id="GO:0005886">
    <property type="term" value="C:plasma membrane"/>
    <property type="evidence" value="ECO:0007669"/>
    <property type="project" value="TreeGrafter"/>
</dbReference>
<keyword evidence="2 9" id="KW-0812">Transmembrane</keyword>
<name>A0A812BY06_ACAPH</name>
<evidence type="ECO:0000256" key="2">
    <source>
        <dbReference type="ARBA" id="ARBA00022692"/>
    </source>
</evidence>
<dbReference type="SUPFAM" id="SSF81321">
    <property type="entry name" value="Family A G protein-coupled receptor-like"/>
    <property type="match status" value="1"/>
</dbReference>
<feature type="region of interest" description="Disordered" evidence="8">
    <location>
        <begin position="262"/>
        <end position="291"/>
    </location>
</feature>
<dbReference type="InterPro" id="IPR017452">
    <property type="entry name" value="GPCR_Rhodpsn_7TM"/>
</dbReference>
<organism evidence="11 12">
    <name type="scientific">Acanthosepion pharaonis</name>
    <name type="common">Pharaoh cuttlefish</name>
    <name type="synonym">Sepia pharaonis</name>
    <dbReference type="NCBI Taxonomy" id="158019"/>
    <lineage>
        <taxon>Eukaryota</taxon>
        <taxon>Metazoa</taxon>
        <taxon>Spiralia</taxon>
        <taxon>Lophotrochozoa</taxon>
        <taxon>Mollusca</taxon>
        <taxon>Cephalopoda</taxon>
        <taxon>Coleoidea</taxon>
        <taxon>Decapodiformes</taxon>
        <taxon>Sepiida</taxon>
        <taxon>Sepiina</taxon>
        <taxon>Sepiidae</taxon>
        <taxon>Acanthosepion</taxon>
    </lineage>
</organism>
<dbReference type="InterPro" id="IPR000276">
    <property type="entry name" value="GPCR_Rhodpsn"/>
</dbReference>
<sequence>MLTILAISLERYFAICHPLRNYSMFSGSRVTKVILSVWLLGAVLSCPFIWVSQQVWIRFHDGRQGYVCESQFRKPWHHVYLCVMFACVFILPLLLLPIFYVKIIWTLVTHNLQGSADSRKNCATMRSRKQVIYILATVIVMFFVCVIPFRVFTLWVIFGLSEDNIQLPFEHYLNIFNIVRLLTYVNNAGNPIVYNVISTKFRVASLSVFRLSCGPKRGAASSRLHPFAQHTHQPSGPSVRRSQAGSTGGPTTMFAMKTRNGAGGSVSDPGDVRGGHPAGIGSGGSGSGNRMSGSMVVVDAESGRGAGFHGNNSTCTTWFQYSVDMNSAYDTDGSKITSTML</sequence>
<evidence type="ECO:0000259" key="10">
    <source>
        <dbReference type="PROSITE" id="PS50262"/>
    </source>
</evidence>
<dbReference type="PANTHER" id="PTHR24243">
    <property type="entry name" value="G-PROTEIN COUPLED RECEPTOR"/>
    <property type="match status" value="1"/>
</dbReference>
<feature type="domain" description="G-protein coupled receptors family 1 profile" evidence="10">
    <location>
        <begin position="1"/>
        <end position="194"/>
    </location>
</feature>
<dbReference type="OrthoDB" id="10036964at2759"/>
<reference evidence="11" key="1">
    <citation type="submission" date="2021-01" db="EMBL/GenBank/DDBJ databases">
        <authorList>
            <person name="Li R."/>
            <person name="Bekaert M."/>
        </authorList>
    </citation>
    <scope>NUCLEOTIDE SEQUENCE</scope>
    <source>
        <strain evidence="11">Farmed</strain>
    </source>
</reference>
<feature type="transmembrane region" description="Helical" evidence="9">
    <location>
        <begin position="77"/>
        <end position="110"/>
    </location>
</feature>
<dbReference type="Pfam" id="PF00001">
    <property type="entry name" value="7tm_1"/>
    <property type="match status" value="1"/>
</dbReference>
<evidence type="ECO:0000256" key="9">
    <source>
        <dbReference type="SAM" id="Phobius"/>
    </source>
</evidence>
<dbReference type="AlphaFoldDB" id="A0A812BY06"/>
<keyword evidence="4" id="KW-0297">G-protein coupled receptor</keyword>
<evidence type="ECO:0000256" key="5">
    <source>
        <dbReference type="ARBA" id="ARBA00023136"/>
    </source>
</evidence>
<keyword evidence="6" id="KW-0675">Receptor</keyword>
<comment type="subcellular location">
    <subcellularLocation>
        <location evidence="1">Membrane</location>
        <topology evidence="1">Multi-pass membrane protein</topology>
    </subcellularLocation>
</comment>
<evidence type="ECO:0000256" key="4">
    <source>
        <dbReference type="ARBA" id="ARBA00023040"/>
    </source>
</evidence>
<evidence type="ECO:0000256" key="8">
    <source>
        <dbReference type="SAM" id="MobiDB-lite"/>
    </source>
</evidence>
<evidence type="ECO:0000256" key="6">
    <source>
        <dbReference type="ARBA" id="ARBA00023170"/>
    </source>
</evidence>
<gene>
    <name evidence="11" type="ORF">SPHA_28917</name>
</gene>
<dbReference type="PROSITE" id="PS50262">
    <property type="entry name" value="G_PROTEIN_RECEP_F1_2"/>
    <property type="match status" value="1"/>
</dbReference>
<comment type="caution">
    <text evidence="11">The sequence shown here is derived from an EMBL/GenBank/DDBJ whole genome shotgun (WGS) entry which is preliminary data.</text>
</comment>
<dbReference type="GO" id="GO:0004930">
    <property type="term" value="F:G protein-coupled receptor activity"/>
    <property type="evidence" value="ECO:0007669"/>
    <property type="project" value="UniProtKB-KW"/>
</dbReference>
<evidence type="ECO:0000256" key="7">
    <source>
        <dbReference type="ARBA" id="ARBA00023224"/>
    </source>
</evidence>
<keyword evidence="12" id="KW-1185">Reference proteome</keyword>
<dbReference type="EMBL" id="CAHIKZ030001143">
    <property type="protein sequence ID" value="CAE1254378.1"/>
    <property type="molecule type" value="Genomic_DNA"/>
</dbReference>
<protein>
    <recommendedName>
        <fullName evidence="10">G-protein coupled receptors family 1 profile domain-containing protein</fullName>
    </recommendedName>
</protein>